<dbReference type="Proteomes" id="UP000887226">
    <property type="component" value="Unassembled WGS sequence"/>
</dbReference>
<feature type="region of interest" description="Disordered" evidence="3">
    <location>
        <begin position="275"/>
        <end position="349"/>
    </location>
</feature>
<dbReference type="AlphaFoldDB" id="A0A9P7YVD3"/>
<proteinExistence type="predicted"/>
<keyword evidence="2" id="KW-0677">Repeat</keyword>
<comment type="caution">
    <text evidence="5">The sequence shown here is derived from an EMBL/GenBank/DDBJ whole genome shotgun (WGS) entry which is preliminary data.</text>
</comment>
<accession>A0A9P7YVD3</accession>
<evidence type="ECO:0000313" key="6">
    <source>
        <dbReference type="Proteomes" id="UP000887226"/>
    </source>
</evidence>
<feature type="compositionally biased region" description="Low complexity" evidence="3">
    <location>
        <begin position="441"/>
        <end position="458"/>
    </location>
</feature>
<dbReference type="PANTHER" id="PTHR48051">
    <property type="match status" value="1"/>
</dbReference>
<dbReference type="InterPro" id="IPR019487">
    <property type="entry name" value="RAM_signalling_pathway_SOG2"/>
</dbReference>
<feature type="compositionally biased region" description="Polar residues" evidence="3">
    <location>
        <begin position="619"/>
        <end position="654"/>
    </location>
</feature>
<dbReference type="SUPFAM" id="SSF52075">
    <property type="entry name" value="Outer arm dynein light chain 1"/>
    <property type="match status" value="1"/>
</dbReference>
<dbReference type="PANTHER" id="PTHR48051:SF54">
    <property type="entry name" value="LEUCINE-RICH REPEAT-CONTAINING PROTEIN"/>
    <property type="match status" value="1"/>
</dbReference>
<reference evidence="5" key="1">
    <citation type="journal article" date="2021" name="IMA Fungus">
        <title>Genomic characterization of three marine fungi, including Emericellopsis atlantica sp. nov. with signatures of a generalist lifestyle and marine biomass degradation.</title>
        <authorList>
            <person name="Hagestad O.C."/>
            <person name="Hou L."/>
            <person name="Andersen J.H."/>
            <person name="Hansen E.H."/>
            <person name="Altermark B."/>
            <person name="Li C."/>
            <person name="Kuhnert E."/>
            <person name="Cox R.J."/>
            <person name="Crous P.W."/>
            <person name="Spatafora J.W."/>
            <person name="Lail K."/>
            <person name="Amirebrahimi M."/>
            <person name="Lipzen A."/>
            <person name="Pangilinan J."/>
            <person name="Andreopoulos W."/>
            <person name="Hayes R.D."/>
            <person name="Ng V."/>
            <person name="Grigoriev I.V."/>
            <person name="Jackson S.A."/>
            <person name="Sutton T.D.S."/>
            <person name="Dobson A.D.W."/>
            <person name="Rama T."/>
        </authorList>
    </citation>
    <scope>NUCLEOTIDE SEQUENCE</scope>
    <source>
        <strain evidence="5">TRa3180A</strain>
    </source>
</reference>
<dbReference type="EMBL" id="MU254370">
    <property type="protein sequence ID" value="KAG9240683.1"/>
    <property type="molecule type" value="Genomic_DNA"/>
</dbReference>
<dbReference type="GO" id="GO:0005737">
    <property type="term" value="C:cytoplasm"/>
    <property type="evidence" value="ECO:0007669"/>
    <property type="project" value="TreeGrafter"/>
</dbReference>
<dbReference type="InterPro" id="IPR032675">
    <property type="entry name" value="LRR_dom_sf"/>
</dbReference>
<feature type="region of interest" description="Disordered" evidence="3">
    <location>
        <begin position="426"/>
        <end position="458"/>
    </location>
</feature>
<feature type="compositionally biased region" description="Polar residues" evidence="3">
    <location>
        <begin position="431"/>
        <end position="440"/>
    </location>
</feature>
<feature type="compositionally biased region" description="Basic and acidic residues" evidence="3">
    <location>
        <begin position="275"/>
        <end position="297"/>
    </location>
</feature>
<feature type="region of interest" description="Disordered" evidence="3">
    <location>
        <begin position="1"/>
        <end position="56"/>
    </location>
</feature>
<dbReference type="OrthoDB" id="1394818at2759"/>
<dbReference type="Pfam" id="PF23598">
    <property type="entry name" value="LRR_14"/>
    <property type="match status" value="1"/>
</dbReference>
<feature type="compositionally biased region" description="Polar residues" evidence="3">
    <location>
        <begin position="36"/>
        <end position="51"/>
    </location>
</feature>
<dbReference type="InterPro" id="IPR050216">
    <property type="entry name" value="LRR_domain-containing"/>
</dbReference>
<evidence type="ECO:0000256" key="2">
    <source>
        <dbReference type="ARBA" id="ARBA00022737"/>
    </source>
</evidence>
<keyword evidence="6" id="KW-1185">Reference proteome</keyword>
<gene>
    <name evidence="5" type="ORF">BJ878DRAFT_467858</name>
</gene>
<dbReference type="Gene3D" id="3.80.10.10">
    <property type="entry name" value="Ribonuclease Inhibitor"/>
    <property type="match status" value="1"/>
</dbReference>
<evidence type="ECO:0000256" key="3">
    <source>
        <dbReference type="SAM" id="MobiDB-lite"/>
    </source>
</evidence>
<dbReference type="SMART" id="SM00369">
    <property type="entry name" value="LRR_TYP"/>
    <property type="match status" value="3"/>
</dbReference>
<feature type="region of interest" description="Disordered" evidence="3">
    <location>
        <begin position="615"/>
        <end position="654"/>
    </location>
</feature>
<sequence length="987" mass="108494">MESVKISGPPLGAATQSTGRPYLENGLPRPAPLSTIRRTPQTNGGSVNGNGNLRIDRPDHDLSVIPPQISVTRYHAQKYSGAMPENQVVARAKEALREALDKEQVANVGDVATRIIPSGVTIELHYQKIALLPEGVVDVIKDKVERLALSHNLLSTIPARFNECHALRYINLRNNQFREIPLSLCQLFTLEILDLGRNKLKVLPPEIQQLTSLKVLALERNRIEVLPTFLGDMKNLSAIRVVGNPMREPPLSICAPQLSSPNTNHDYIKITGETKEWLRHKGSQDRSEKKGMDRSETESGEEELSEGHETPRPTRRVSGRFPIRTPNDPPDARSPALSRAPPIPNRSHYRGLSAQNAALRRPSIAPLAVNGSAINERLRSNSENVIVAQRNSTASDRSRRMGIVSKKSDLDTVNESAANRYSHYRGLSHGSAMSGSTVNTARSARSPASPAHSEARSAYVRRLSSLPERKRMSMLPNPAMESAKGLAYVLYQIQPHLDILTGLTRHDGHKRISLEAVIFNASTHFLELEKQLVDYESCVEDDEEIAPLSSESVYRACLTAITAYQHVCSTLQNSISSLLDNGDPRFIRTLLVTLWGGIGEINCAARTVFANPPDAGRTSKMSDTISTDEQFTSDSTEGTMKSMSQDKAMTPPRVQTQTSYYRSRGNTLAEFDKLHNGLRVDNHLPEDGMFAINPALLSAKLGSVKFTSAEPTPRSGDSFTSVIDGSMIGEGFTEEDAQFEKIYLCLHRGSKIALSSLPQVKAFLESGLEICAAQEKPELVVHHWETMIELSNVVEASADALRNRLSSIQLREPEVRTQSAFWKLCVAFFNDYHNLAAKVRSVKPYTRINLAEIVNLLALIQTEAKACARFIQDSPWSAHNSTSSYSGSSNTFTRSGETYPMTPQSATLGPAIQATVPSTPHSASSFNAVFNGNIFQRADTYLSTNNSVAHSRSGTMTSNDSYANVISPSSATNPNHAMNIRFNGGRM</sequence>
<evidence type="ECO:0000256" key="1">
    <source>
        <dbReference type="ARBA" id="ARBA00022614"/>
    </source>
</evidence>
<feature type="region of interest" description="Disordered" evidence="3">
    <location>
        <begin position="877"/>
        <end position="897"/>
    </location>
</feature>
<dbReference type="InterPro" id="IPR055414">
    <property type="entry name" value="LRR_R13L4/SHOC2-like"/>
</dbReference>
<feature type="domain" description="Disease resistance R13L4/SHOC-2-like LRR" evidence="4">
    <location>
        <begin position="164"/>
        <end position="242"/>
    </location>
</feature>
<evidence type="ECO:0000313" key="5">
    <source>
        <dbReference type="EMBL" id="KAG9240683.1"/>
    </source>
</evidence>
<dbReference type="Pfam" id="PF10428">
    <property type="entry name" value="SOG2"/>
    <property type="match status" value="2"/>
</dbReference>
<keyword evidence="1" id="KW-0433">Leucine-rich repeat</keyword>
<dbReference type="InterPro" id="IPR003591">
    <property type="entry name" value="Leu-rich_rpt_typical-subtyp"/>
</dbReference>
<feature type="compositionally biased region" description="Low complexity" evidence="3">
    <location>
        <begin position="877"/>
        <end position="895"/>
    </location>
</feature>
<name>A0A9P7YVD3_9HELO</name>
<protein>
    <submittedName>
        <fullName evidence="5">RAM signaling pathway protein-domain-containing protein</fullName>
    </submittedName>
</protein>
<organism evidence="5 6">
    <name type="scientific">Calycina marina</name>
    <dbReference type="NCBI Taxonomy" id="1763456"/>
    <lineage>
        <taxon>Eukaryota</taxon>
        <taxon>Fungi</taxon>
        <taxon>Dikarya</taxon>
        <taxon>Ascomycota</taxon>
        <taxon>Pezizomycotina</taxon>
        <taxon>Leotiomycetes</taxon>
        <taxon>Helotiales</taxon>
        <taxon>Pezizellaceae</taxon>
        <taxon>Calycina</taxon>
    </lineage>
</organism>
<evidence type="ECO:0000259" key="4">
    <source>
        <dbReference type="Pfam" id="PF23598"/>
    </source>
</evidence>